<gene>
    <name evidence="1" type="ORF">C2L65_42755</name>
</gene>
<dbReference type="KEGG" id="pter:C2L65_42755"/>
<sequence length="107" mass="12285">MQRTAERKYVTTLTLVRAGACNSSRDVDSRARKQVDDICIVLFDRWCERRELTPLIYLLHAWPFFASTRHPVKTISAALRDLSRFHREALDNGDRELIANVLALAGD</sequence>
<accession>A0A2I8F4E8</accession>
<dbReference type="AlphaFoldDB" id="A0A2I8F4E8"/>
<dbReference type="Proteomes" id="UP000243502">
    <property type="component" value="Chromosome 4"/>
</dbReference>
<name>A0A2I8F4E8_9BURK</name>
<organism evidence="1 2">
    <name type="scientific">Paraburkholderia terrae</name>
    <dbReference type="NCBI Taxonomy" id="311230"/>
    <lineage>
        <taxon>Bacteria</taxon>
        <taxon>Pseudomonadati</taxon>
        <taxon>Pseudomonadota</taxon>
        <taxon>Betaproteobacteria</taxon>
        <taxon>Burkholderiales</taxon>
        <taxon>Burkholderiaceae</taxon>
        <taxon>Paraburkholderia</taxon>
    </lineage>
</organism>
<dbReference type="OrthoDB" id="9006962at2"/>
<dbReference type="EMBL" id="CP026114">
    <property type="protein sequence ID" value="AUT66421.1"/>
    <property type="molecule type" value="Genomic_DNA"/>
</dbReference>
<evidence type="ECO:0000313" key="2">
    <source>
        <dbReference type="Proteomes" id="UP000243502"/>
    </source>
</evidence>
<evidence type="ECO:0000313" key="1">
    <source>
        <dbReference type="EMBL" id="AUT66421.1"/>
    </source>
</evidence>
<reference evidence="1 2" key="1">
    <citation type="submission" date="2018-01" db="EMBL/GenBank/DDBJ databases">
        <title>Species boundaries and ecological features among Paraburkholderia terrae DSMZ17804T, P. hospita DSMZ17164T and P. caribensis DSMZ13236T.</title>
        <authorList>
            <person name="Pratama A.A."/>
        </authorList>
    </citation>
    <scope>NUCLEOTIDE SEQUENCE [LARGE SCALE GENOMIC DNA]</scope>
    <source>
        <strain evidence="1 2">DSM 17804</strain>
    </source>
</reference>
<protein>
    <submittedName>
        <fullName evidence="1">Uncharacterized protein</fullName>
    </submittedName>
</protein>
<proteinExistence type="predicted"/>